<dbReference type="CDD" id="cd00090">
    <property type="entry name" value="HTH_ARSR"/>
    <property type="match status" value="1"/>
</dbReference>
<reference evidence="5" key="1">
    <citation type="submission" date="2016-02" db="EMBL/GenBank/DDBJ databases">
        <title>Genome sequence of Bacillus trypoxylicola KCTC 13244(T).</title>
        <authorList>
            <person name="Jeong H."/>
            <person name="Park S.-H."/>
            <person name="Choi S.-K."/>
        </authorList>
    </citation>
    <scope>NUCLEOTIDE SEQUENCE [LARGE SCALE GENOMIC DNA]</scope>
    <source>
        <strain evidence="5">KCTC 13244</strain>
    </source>
</reference>
<dbReference type="InterPro" id="IPR036390">
    <property type="entry name" value="WH_DNA-bd_sf"/>
</dbReference>
<feature type="domain" description="HTH arsR-type" evidence="4">
    <location>
        <begin position="5"/>
        <end position="100"/>
    </location>
</feature>
<dbReference type="AlphaFoldDB" id="A0A162CR78"/>
<dbReference type="STRING" id="519424.AZF04_13535"/>
<keyword evidence="1" id="KW-0805">Transcription regulation</keyword>
<dbReference type="InterPro" id="IPR036388">
    <property type="entry name" value="WH-like_DNA-bd_sf"/>
</dbReference>
<sequence>MIILNKKLSLVELSSYLKVVSDPTRFLIIKLLERRTYCVCEFVEMLGISQPAVSQHLRRLKDSGLVLEEKREQWRYFSINQTSPFYSIIEELLKRSDNGDERFKQAIDKEGLAQC</sequence>
<dbReference type="PANTHER" id="PTHR33154">
    <property type="entry name" value="TRANSCRIPTIONAL REGULATOR, ARSR FAMILY"/>
    <property type="match status" value="1"/>
</dbReference>
<proteinExistence type="predicted"/>
<dbReference type="Pfam" id="PF01022">
    <property type="entry name" value="HTH_5"/>
    <property type="match status" value="1"/>
</dbReference>
<dbReference type="InterPro" id="IPR011991">
    <property type="entry name" value="ArsR-like_HTH"/>
</dbReference>
<organism evidence="5 6">
    <name type="scientific">Alkalihalobacillus trypoxylicola</name>
    <dbReference type="NCBI Taxonomy" id="519424"/>
    <lineage>
        <taxon>Bacteria</taxon>
        <taxon>Bacillati</taxon>
        <taxon>Bacillota</taxon>
        <taxon>Bacilli</taxon>
        <taxon>Bacillales</taxon>
        <taxon>Bacillaceae</taxon>
        <taxon>Alkalihalobacillus</taxon>
    </lineage>
</organism>
<dbReference type="PROSITE" id="PS50987">
    <property type="entry name" value="HTH_ARSR_2"/>
    <property type="match status" value="1"/>
</dbReference>
<evidence type="ECO:0000256" key="1">
    <source>
        <dbReference type="ARBA" id="ARBA00023015"/>
    </source>
</evidence>
<keyword evidence="3" id="KW-0804">Transcription</keyword>
<dbReference type="GO" id="GO:0003700">
    <property type="term" value="F:DNA-binding transcription factor activity"/>
    <property type="evidence" value="ECO:0007669"/>
    <property type="project" value="InterPro"/>
</dbReference>
<dbReference type="InterPro" id="IPR001845">
    <property type="entry name" value="HTH_ArsR_DNA-bd_dom"/>
</dbReference>
<dbReference type="PRINTS" id="PR00778">
    <property type="entry name" value="HTHARSR"/>
</dbReference>
<evidence type="ECO:0000256" key="3">
    <source>
        <dbReference type="ARBA" id="ARBA00023163"/>
    </source>
</evidence>
<dbReference type="SMART" id="SM00418">
    <property type="entry name" value="HTH_ARSR"/>
    <property type="match status" value="1"/>
</dbReference>
<protein>
    <submittedName>
        <fullName evidence="5">ArsR family transcriptional regulator</fullName>
    </submittedName>
</protein>
<evidence type="ECO:0000256" key="2">
    <source>
        <dbReference type="ARBA" id="ARBA00023125"/>
    </source>
</evidence>
<dbReference type="Gene3D" id="1.10.10.10">
    <property type="entry name" value="Winged helix-like DNA-binding domain superfamily/Winged helix DNA-binding domain"/>
    <property type="match status" value="1"/>
</dbReference>
<dbReference type="PANTHER" id="PTHR33154:SF18">
    <property type="entry name" value="ARSENICAL RESISTANCE OPERON REPRESSOR"/>
    <property type="match status" value="1"/>
</dbReference>
<dbReference type="NCBIfam" id="NF033788">
    <property type="entry name" value="HTH_metalloreg"/>
    <property type="match status" value="1"/>
</dbReference>
<dbReference type="InterPro" id="IPR051081">
    <property type="entry name" value="HTH_MetalResp_TranReg"/>
</dbReference>
<accession>A0A162CR78</accession>
<evidence type="ECO:0000313" key="6">
    <source>
        <dbReference type="Proteomes" id="UP000075806"/>
    </source>
</evidence>
<keyword evidence="6" id="KW-1185">Reference proteome</keyword>
<dbReference type="SUPFAM" id="SSF46785">
    <property type="entry name" value="Winged helix' DNA-binding domain"/>
    <property type="match status" value="1"/>
</dbReference>
<dbReference type="EMBL" id="LTAO01000039">
    <property type="protein sequence ID" value="KYG26101.1"/>
    <property type="molecule type" value="Genomic_DNA"/>
</dbReference>
<comment type="caution">
    <text evidence="5">The sequence shown here is derived from an EMBL/GenBank/DDBJ whole genome shotgun (WGS) entry which is preliminary data.</text>
</comment>
<evidence type="ECO:0000259" key="4">
    <source>
        <dbReference type="PROSITE" id="PS50987"/>
    </source>
</evidence>
<evidence type="ECO:0000313" key="5">
    <source>
        <dbReference type="EMBL" id="KYG26101.1"/>
    </source>
</evidence>
<dbReference type="Proteomes" id="UP000075806">
    <property type="component" value="Unassembled WGS sequence"/>
</dbReference>
<gene>
    <name evidence="5" type="ORF">AZF04_13535</name>
</gene>
<dbReference type="GO" id="GO:0003677">
    <property type="term" value="F:DNA binding"/>
    <property type="evidence" value="ECO:0007669"/>
    <property type="project" value="UniProtKB-KW"/>
</dbReference>
<keyword evidence="2" id="KW-0238">DNA-binding</keyword>
<name>A0A162CR78_9BACI</name>